<dbReference type="InterPro" id="IPR051309">
    <property type="entry name" value="ABCF_ATPase"/>
</dbReference>
<keyword evidence="2" id="KW-0820">tRNA-binding</keyword>
<dbReference type="PROSITE" id="PS00211">
    <property type="entry name" value="ABC_TRANSPORTER_1"/>
    <property type="match status" value="1"/>
</dbReference>
<dbReference type="InterPro" id="IPR003439">
    <property type="entry name" value="ABC_transporter-like_ATP-bd"/>
</dbReference>
<keyword evidence="7 14" id="KW-0067">ATP-binding</keyword>
<dbReference type="GO" id="GO:0006412">
    <property type="term" value="P:translation"/>
    <property type="evidence" value="ECO:0007669"/>
    <property type="project" value="UniProtKB-KW"/>
</dbReference>
<evidence type="ECO:0000259" key="13">
    <source>
        <dbReference type="PROSITE" id="PS50893"/>
    </source>
</evidence>
<dbReference type="OrthoDB" id="6500128at2759"/>
<sequence length="721" mass="80205">MTTRTFAANDGGESGGKKNNNNSHHRNGRGSETWKNKNEAKDEFSAKNKNCVVEARQLKKTHDGERYQFDGLDFSLSEGQKFAVVGPNGSGKSTLLEVIGGKEEQFQGEMWRRKNSTFVLVEQEPEFQGSMTVLEALYAANTPLTNLLKRYEEITNNSEGSNEEVHSGELTKVLEEMDAANAWDAERRVKETLKKFGLGQEFFQKTTEKLSIGEKKRLALAAALIESPDVLILDEPTNHLSVEGVEFLETAVRENKKMAALVVSHDRQFIDNVSTNILELDGFGGGHQHGSGGYSSYLEGRERRWQAEAKDLASAKNTLRKEAEWMRRQPKARSTKEKARIERFYSLSQRASEKGTKGKTLDISTDVKSTRMGDVVVEFDNAMLKFSNEKVILDGFTYAFSKKEKIGIVGPNGAGKTTFIKALLGEIPLDDGFVNVGETIRFGYYSQTAEFADDEQRVFDYVTEVDADVKAMGYSGFQDSNLSARALLEKFNFGGSKQATPIGMLSGGEQRRLQLLTVLAKRPNFLILDEPTNDLDLDTIEVLEQLLVDFDGCVLIVSHDRAFVNTVADHIFVFDGKGGISDWSGSYTELREYIRETQQQEANGGINNDENCAIDDNGVSTSTETGEPCGPVLTREMEKEALNAPKIIAKIEKAIAVIDEDISKLDAEMVAAENDYGKLAEIQKLKDEKVTKQEAYFAEYTRLEEVIETVESIRNAQAAAR</sequence>
<proteinExistence type="predicted"/>
<dbReference type="EMBL" id="FO082267">
    <property type="protein sequence ID" value="CCO19101.1"/>
    <property type="molecule type" value="Genomic_DNA"/>
</dbReference>
<dbReference type="eggNOG" id="KOG0062">
    <property type="taxonomic scope" value="Eukaryota"/>
</dbReference>
<dbReference type="GO" id="GO:0019843">
    <property type="term" value="F:rRNA binding"/>
    <property type="evidence" value="ECO:0007669"/>
    <property type="project" value="UniProtKB-KW"/>
</dbReference>
<keyword evidence="8" id="KW-0810">Translation regulation</keyword>
<keyword evidence="4" id="KW-0677">Repeat</keyword>
<gene>
    <name evidence="14" type="ordered locus">Bathy12g02700</name>
</gene>
<dbReference type="SMART" id="SM00382">
    <property type="entry name" value="AAA"/>
    <property type="match status" value="2"/>
</dbReference>
<evidence type="ECO:0000256" key="3">
    <source>
        <dbReference type="ARBA" id="ARBA00022730"/>
    </source>
</evidence>
<evidence type="ECO:0000256" key="5">
    <source>
        <dbReference type="ARBA" id="ARBA00022741"/>
    </source>
</evidence>
<dbReference type="CDD" id="cd03221">
    <property type="entry name" value="ABCF_EF-3"/>
    <property type="match status" value="2"/>
</dbReference>
<evidence type="ECO:0000256" key="12">
    <source>
        <dbReference type="SAM" id="MobiDB-lite"/>
    </source>
</evidence>
<dbReference type="GO" id="GO:0016887">
    <property type="term" value="F:ATP hydrolysis activity"/>
    <property type="evidence" value="ECO:0007669"/>
    <property type="project" value="InterPro"/>
</dbReference>
<dbReference type="AlphaFoldDB" id="K8EM15"/>
<dbReference type="GO" id="GO:0005524">
    <property type="term" value="F:ATP binding"/>
    <property type="evidence" value="ECO:0007669"/>
    <property type="project" value="UniProtKB-KW"/>
</dbReference>
<keyword evidence="15" id="KW-1185">Reference proteome</keyword>
<evidence type="ECO:0000256" key="7">
    <source>
        <dbReference type="ARBA" id="ARBA00022840"/>
    </source>
</evidence>
<dbReference type="Pfam" id="PF00005">
    <property type="entry name" value="ABC_tran"/>
    <property type="match status" value="2"/>
</dbReference>
<feature type="domain" description="ABC transporter" evidence="13">
    <location>
        <begin position="377"/>
        <end position="603"/>
    </location>
</feature>
<feature type="compositionally biased region" description="Basic and acidic residues" evidence="12">
    <location>
        <begin position="32"/>
        <end position="42"/>
    </location>
</feature>
<dbReference type="Gene3D" id="3.40.50.300">
    <property type="entry name" value="P-loop containing nucleotide triphosphate hydrolases"/>
    <property type="match status" value="2"/>
</dbReference>
<dbReference type="Proteomes" id="UP000198341">
    <property type="component" value="Chromosome 12"/>
</dbReference>
<dbReference type="PANTHER" id="PTHR42855:SF1">
    <property type="entry name" value="ABC TRANSPORTER DOMAIN-CONTAINING PROTEIN"/>
    <property type="match status" value="1"/>
</dbReference>
<evidence type="ECO:0000256" key="6">
    <source>
        <dbReference type="ARBA" id="ARBA00022801"/>
    </source>
</evidence>
<evidence type="ECO:0000256" key="4">
    <source>
        <dbReference type="ARBA" id="ARBA00022737"/>
    </source>
</evidence>
<keyword evidence="3" id="KW-0699">rRNA-binding</keyword>
<evidence type="ECO:0000256" key="8">
    <source>
        <dbReference type="ARBA" id="ARBA00022845"/>
    </source>
</evidence>
<protein>
    <submittedName>
        <fullName evidence="14">ABC transporter ATP-binding protein</fullName>
    </submittedName>
</protein>
<dbReference type="GO" id="GO:0000049">
    <property type="term" value="F:tRNA binding"/>
    <property type="evidence" value="ECO:0007669"/>
    <property type="project" value="UniProtKB-KW"/>
</dbReference>
<keyword evidence="11" id="KW-0175">Coiled coil</keyword>
<dbReference type="PANTHER" id="PTHR42855">
    <property type="entry name" value="ABC TRANSPORTER ATP-BINDING SUBUNIT"/>
    <property type="match status" value="1"/>
</dbReference>
<keyword evidence="10" id="KW-0648">Protein biosynthesis</keyword>
<keyword evidence="6" id="KW-0378">Hydrolase</keyword>
<feature type="coiled-coil region" evidence="11">
    <location>
        <begin position="648"/>
        <end position="675"/>
    </location>
</feature>
<name>K8EM15_9CHLO</name>
<organism evidence="14 15">
    <name type="scientific">Bathycoccus prasinos</name>
    <dbReference type="NCBI Taxonomy" id="41875"/>
    <lineage>
        <taxon>Eukaryota</taxon>
        <taxon>Viridiplantae</taxon>
        <taxon>Chlorophyta</taxon>
        <taxon>Mamiellophyceae</taxon>
        <taxon>Mamiellales</taxon>
        <taxon>Bathycoccaceae</taxon>
        <taxon>Bathycoccus</taxon>
    </lineage>
</organism>
<dbReference type="GO" id="GO:0006417">
    <property type="term" value="P:regulation of translation"/>
    <property type="evidence" value="ECO:0007669"/>
    <property type="project" value="UniProtKB-KW"/>
</dbReference>
<evidence type="ECO:0000256" key="1">
    <source>
        <dbReference type="ARBA" id="ARBA00022490"/>
    </source>
</evidence>
<accession>K8EM15</accession>
<dbReference type="SUPFAM" id="SSF52540">
    <property type="entry name" value="P-loop containing nucleoside triphosphate hydrolases"/>
    <property type="match status" value="2"/>
</dbReference>
<dbReference type="FunFam" id="3.40.50.300:FF:000183">
    <property type="entry name" value="ABC transporter ATP-binding protein yjjK"/>
    <property type="match status" value="1"/>
</dbReference>
<dbReference type="InterPro" id="IPR017871">
    <property type="entry name" value="ABC_transporter-like_CS"/>
</dbReference>
<evidence type="ECO:0000313" key="14">
    <source>
        <dbReference type="EMBL" id="CCO19101.1"/>
    </source>
</evidence>
<evidence type="ECO:0000256" key="9">
    <source>
        <dbReference type="ARBA" id="ARBA00022884"/>
    </source>
</evidence>
<dbReference type="RefSeq" id="XP_007509986.1">
    <property type="nucleotide sequence ID" value="XM_007509924.1"/>
</dbReference>
<evidence type="ECO:0000256" key="2">
    <source>
        <dbReference type="ARBA" id="ARBA00022555"/>
    </source>
</evidence>
<evidence type="ECO:0000313" key="15">
    <source>
        <dbReference type="Proteomes" id="UP000198341"/>
    </source>
</evidence>
<evidence type="ECO:0000256" key="10">
    <source>
        <dbReference type="ARBA" id="ARBA00022917"/>
    </source>
</evidence>
<dbReference type="PROSITE" id="PS50893">
    <property type="entry name" value="ABC_TRANSPORTER_2"/>
    <property type="match status" value="2"/>
</dbReference>
<feature type="region of interest" description="Disordered" evidence="12">
    <location>
        <begin position="1"/>
        <end position="42"/>
    </location>
</feature>
<dbReference type="GeneID" id="19012369"/>
<dbReference type="FunFam" id="3.40.50.300:FF:000011">
    <property type="entry name" value="Putative ABC transporter ATP-binding component"/>
    <property type="match status" value="1"/>
</dbReference>
<evidence type="ECO:0000256" key="11">
    <source>
        <dbReference type="SAM" id="Coils"/>
    </source>
</evidence>
<dbReference type="InterPro" id="IPR003593">
    <property type="entry name" value="AAA+_ATPase"/>
</dbReference>
<dbReference type="KEGG" id="bpg:Bathy12g02700"/>
<reference evidence="14 15" key="1">
    <citation type="submission" date="2011-10" db="EMBL/GenBank/DDBJ databases">
        <authorList>
            <person name="Genoscope - CEA"/>
        </authorList>
    </citation>
    <scope>NUCLEOTIDE SEQUENCE [LARGE SCALE GENOMIC DNA]</scope>
    <source>
        <strain evidence="14 15">RCC 1105</strain>
    </source>
</reference>
<feature type="domain" description="ABC transporter" evidence="13">
    <location>
        <begin position="53"/>
        <end position="310"/>
    </location>
</feature>
<keyword evidence="5" id="KW-0547">Nucleotide-binding</keyword>
<keyword evidence="9" id="KW-0694">RNA-binding</keyword>
<dbReference type="InterPro" id="IPR027417">
    <property type="entry name" value="P-loop_NTPase"/>
</dbReference>
<keyword evidence="1" id="KW-0963">Cytoplasm</keyword>
<dbReference type="STRING" id="41875.K8EM15"/>